<dbReference type="Proteomes" id="UP000199372">
    <property type="component" value="Unassembled WGS sequence"/>
</dbReference>
<dbReference type="EMBL" id="FOCM01000012">
    <property type="protein sequence ID" value="SEO10303.1"/>
    <property type="molecule type" value="Genomic_DNA"/>
</dbReference>
<keyword evidence="1" id="KW-0732">Signal</keyword>
<dbReference type="InterPro" id="IPR007332">
    <property type="entry name" value="DUF411"/>
</dbReference>
<evidence type="ECO:0000256" key="1">
    <source>
        <dbReference type="SAM" id="SignalP"/>
    </source>
</evidence>
<accession>A0A1H8LYV8</accession>
<protein>
    <submittedName>
        <fullName evidence="2">Uncharacterized conserved protein</fullName>
    </submittedName>
</protein>
<evidence type="ECO:0000313" key="2">
    <source>
        <dbReference type="EMBL" id="SEO10303.1"/>
    </source>
</evidence>
<dbReference type="Pfam" id="PF04214">
    <property type="entry name" value="DUF411"/>
    <property type="match status" value="1"/>
</dbReference>
<dbReference type="AlphaFoldDB" id="A0A1H8LYV8"/>
<reference evidence="3" key="1">
    <citation type="submission" date="2016-10" db="EMBL/GenBank/DDBJ databases">
        <authorList>
            <person name="Varghese N."/>
            <person name="Submissions S."/>
        </authorList>
    </citation>
    <scope>NUCLEOTIDE SEQUENCE [LARGE SCALE GENOMIC DNA]</scope>
    <source>
        <strain evidence="3">DSM 26893</strain>
    </source>
</reference>
<sequence>MKKALLIASFSILAATTATAETAMTVFKDPNCGCCTAWADHMQDAGFDITIRELEYDAMRAHKASVGVPEDAVACHTAMIGDFVIEGHVPAEDIRHVLANYPDASGVAVPGMPMGSPGMGQMTPDTVFDVVLLRDGDIGQVVTSYPTDGN</sequence>
<organism evidence="2 3">
    <name type="scientific">Palleronia pelagia</name>
    <dbReference type="NCBI Taxonomy" id="387096"/>
    <lineage>
        <taxon>Bacteria</taxon>
        <taxon>Pseudomonadati</taxon>
        <taxon>Pseudomonadota</taxon>
        <taxon>Alphaproteobacteria</taxon>
        <taxon>Rhodobacterales</taxon>
        <taxon>Roseobacteraceae</taxon>
        <taxon>Palleronia</taxon>
    </lineage>
</organism>
<feature type="signal peptide" evidence="1">
    <location>
        <begin position="1"/>
        <end position="20"/>
    </location>
</feature>
<name>A0A1H8LYV8_9RHOB</name>
<feature type="chain" id="PRO_5011457527" evidence="1">
    <location>
        <begin position="21"/>
        <end position="150"/>
    </location>
</feature>
<dbReference type="OrthoDB" id="14727at2"/>
<keyword evidence="3" id="KW-1185">Reference proteome</keyword>
<gene>
    <name evidence="2" type="ORF">SAMN04488011_11239</name>
</gene>
<dbReference type="InterPro" id="IPR036249">
    <property type="entry name" value="Thioredoxin-like_sf"/>
</dbReference>
<evidence type="ECO:0000313" key="3">
    <source>
        <dbReference type="Proteomes" id="UP000199372"/>
    </source>
</evidence>
<dbReference type="SUPFAM" id="SSF52833">
    <property type="entry name" value="Thioredoxin-like"/>
    <property type="match status" value="1"/>
</dbReference>
<proteinExistence type="predicted"/>